<protein>
    <recommendedName>
        <fullName evidence="4">Tetratricopeptide repeat protein</fullName>
    </recommendedName>
</protein>
<sequence length="219" mass="24408">MIALGAKKLGQRPGPDAASAPAGAATAPVTQNRTRFDAATRAEAIHLDHIGAATDSEFQTLAASADSARDARRWADAEYHYWRALELYPFHSGYRIQYAHVIKEQGKLDWAEVHYRSAVAEGAQSSLVDEHLLFVAQRNGATFARDSKLDLEVAQFEAPPTFHDIQTLAWLFWHHSEINAHDALAVLRACASNRDVALAMIRHPRFVEHNRSFLEIMRG</sequence>
<comment type="caution">
    <text evidence="2">The sequence shown here is derived from an EMBL/GenBank/DDBJ whole genome shotgun (WGS) entry which is preliminary data.</text>
</comment>
<dbReference type="RefSeq" id="WP_152576348.1">
    <property type="nucleotide sequence ID" value="NZ_JAATJI010000001.1"/>
</dbReference>
<dbReference type="Proteomes" id="UP000481327">
    <property type="component" value="Unassembled WGS sequence"/>
</dbReference>
<evidence type="ECO:0000313" key="3">
    <source>
        <dbReference type="Proteomes" id="UP000481327"/>
    </source>
</evidence>
<dbReference type="SUPFAM" id="SSF48452">
    <property type="entry name" value="TPR-like"/>
    <property type="match status" value="1"/>
</dbReference>
<evidence type="ECO:0000313" key="2">
    <source>
        <dbReference type="EMBL" id="MQT15884.1"/>
    </source>
</evidence>
<feature type="region of interest" description="Disordered" evidence="1">
    <location>
        <begin position="8"/>
        <end position="29"/>
    </location>
</feature>
<dbReference type="EMBL" id="WIOL01000001">
    <property type="protein sequence ID" value="MQT15884.1"/>
    <property type="molecule type" value="Genomic_DNA"/>
</dbReference>
<dbReference type="Gene3D" id="1.25.40.10">
    <property type="entry name" value="Tetratricopeptide repeat domain"/>
    <property type="match status" value="1"/>
</dbReference>
<evidence type="ECO:0000256" key="1">
    <source>
        <dbReference type="SAM" id="MobiDB-lite"/>
    </source>
</evidence>
<feature type="compositionally biased region" description="Low complexity" evidence="1">
    <location>
        <begin position="13"/>
        <end position="28"/>
    </location>
</feature>
<dbReference type="InterPro" id="IPR011990">
    <property type="entry name" value="TPR-like_helical_dom_sf"/>
</dbReference>
<dbReference type="AlphaFoldDB" id="A0A7C9KKV8"/>
<reference evidence="2 3" key="1">
    <citation type="submission" date="2019-09" db="EMBL/GenBank/DDBJ databases">
        <title>Polymorphobacter sp. isolated from a lake in China.</title>
        <authorList>
            <person name="Liu Z."/>
        </authorList>
    </citation>
    <scope>NUCLEOTIDE SEQUENCE [LARGE SCALE GENOMIC DNA]</scope>
    <source>
        <strain evidence="2 3">D40P</strain>
    </source>
</reference>
<proteinExistence type="predicted"/>
<evidence type="ECO:0008006" key="4">
    <source>
        <dbReference type="Google" id="ProtNLM"/>
    </source>
</evidence>
<gene>
    <name evidence="2" type="ORF">F3168_01215</name>
</gene>
<keyword evidence="3" id="KW-1185">Reference proteome</keyword>
<accession>A0A7C9KKV8</accession>
<name>A0A7C9KKV8_9SPHN</name>
<dbReference type="OrthoDB" id="7507126at2"/>
<organism evidence="2 3">
    <name type="scientific">Sandarakinorhabdus fusca</name>
    <dbReference type="NCBI Taxonomy" id="1439888"/>
    <lineage>
        <taxon>Bacteria</taxon>
        <taxon>Pseudomonadati</taxon>
        <taxon>Pseudomonadota</taxon>
        <taxon>Alphaproteobacteria</taxon>
        <taxon>Sphingomonadales</taxon>
        <taxon>Sphingosinicellaceae</taxon>
        <taxon>Sandarakinorhabdus</taxon>
    </lineage>
</organism>